<keyword evidence="1" id="KW-0808">Transferase</keyword>
<reference evidence="1 2" key="1">
    <citation type="submission" date="2014-09" db="EMBL/GenBank/DDBJ databases">
        <title>Vibrio maritimus JCM 19240. (C210) whole genome shotgun sequence.</title>
        <authorList>
            <person name="Sawabe T."/>
            <person name="Meirelles P."/>
            <person name="Nakanishi M."/>
            <person name="Sayaka M."/>
            <person name="Hattori M."/>
            <person name="Ohkuma M."/>
        </authorList>
    </citation>
    <scope>NUCLEOTIDE SEQUENCE [LARGE SCALE GENOMIC DNA]</scope>
    <source>
        <strain evidence="1 2">JCM 19240</strain>
    </source>
</reference>
<name>A0A090TXM1_9VIBR</name>
<dbReference type="AlphaFoldDB" id="A0A090TXM1"/>
<dbReference type="SUPFAM" id="SSF53067">
    <property type="entry name" value="Actin-like ATPase domain"/>
    <property type="match status" value="1"/>
</dbReference>
<dbReference type="Pfam" id="PF05035">
    <property type="entry name" value="DGOK"/>
    <property type="match status" value="1"/>
</dbReference>
<keyword evidence="2" id="KW-1185">Reference proteome</keyword>
<dbReference type="CDD" id="cd24012">
    <property type="entry name" value="ASKHA_NBD_KDGal-kinase"/>
    <property type="match status" value="1"/>
</dbReference>
<dbReference type="InterPro" id="IPR043129">
    <property type="entry name" value="ATPase_NBD"/>
</dbReference>
<dbReference type="Proteomes" id="UP000029224">
    <property type="component" value="Unassembled WGS sequence"/>
</dbReference>
<dbReference type="InterPro" id="IPR042258">
    <property type="entry name" value="DGOK_N"/>
</dbReference>
<comment type="caution">
    <text evidence="1">The sequence shown here is derived from an EMBL/GenBank/DDBJ whole genome shotgun (WGS) entry which is preliminary data.</text>
</comment>
<dbReference type="EC" id="2.7.1.58" evidence="1"/>
<keyword evidence="1" id="KW-0418">Kinase</keyword>
<dbReference type="GO" id="GO:0034194">
    <property type="term" value="P:D-galactonate catabolic process"/>
    <property type="evidence" value="ECO:0007669"/>
    <property type="project" value="InterPro"/>
</dbReference>
<accession>A0A090TXM1</accession>
<dbReference type="InterPro" id="IPR007729">
    <property type="entry name" value="DGOK"/>
</dbReference>
<dbReference type="GO" id="GO:0008671">
    <property type="term" value="F:2-dehydro-3-deoxygalactonokinase activity"/>
    <property type="evidence" value="ECO:0007669"/>
    <property type="project" value="UniProtKB-EC"/>
</dbReference>
<gene>
    <name evidence="1" type="ORF">JCM19240_464</name>
</gene>
<evidence type="ECO:0000313" key="1">
    <source>
        <dbReference type="EMBL" id="GAL35617.1"/>
    </source>
</evidence>
<sequence length="326" mass="34951">MIITIDTGTTNTRVALFEGKNRIDQVKANVGVRDTSIDGNNLKLVNTISTAIEELKSKHSLQDSDIQAILAAGMITSNLGLHEVPHLVAPASLDDFANNVTSIVNDSISPLPIHFIPGVKNLNTENITSVMGLDIMRGEEVEALAIAEQFNIDKDAIIALPGSHSKFVAIDSNKTIKGCCTTLAGELNAIITNNTILTSSLENRFSETLCNEALLEGYNAAEQFGMGHALFLIRLQEQFEGRSHEKLASFLVGVILHSDIKALTSAPQLGFTSETPVYIGGSGLLCEATAYLLQQQFPDNPVNQCTDIQDLSAVGSMFVAAKANII</sequence>
<organism evidence="1 2">
    <name type="scientific">Vibrio maritimus</name>
    <dbReference type="NCBI Taxonomy" id="990268"/>
    <lineage>
        <taxon>Bacteria</taxon>
        <taxon>Pseudomonadati</taxon>
        <taxon>Pseudomonadota</taxon>
        <taxon>Gammaproteobacteria</taxon>
        <taxon>Vibrionales</taxon>
        <taxon>Vibrionaceae</taxon>
        <taxon>Vibrio</taxon>
    </lineage>
</organism>
<dbReference type="InterPro" id="IPR042257">
    <property type="entry name" value="DGOK_C"/>
</dbReference>
<evidence type="ECO:0000313" key="2">
    <source>
        <dbReference type="Proteomes" id="UP000029224"/>
    </source>
</evidence>
<dbReference type="EMBL" id="BBMT01000007">
    <property type="protein sequence ID" value="GAL35617.1"/>
    <property type="molecule type" value="Genomic_DNA"/>
</dbReference>
<reference evidence="1 2" key="2">
    <citation type="submission" date="2014-09" db="EMBL/GenBank/DDBJ databases">
        <authorList>
            <consortium name="NBRP consortium"/>
            <person name="Sawabe T."/>
            <person name="Meirelles P."/>
            <person name="Nakanishi M."/>
            <person name="Sayaka M."/>
            <person name="Hattori M."/>
            <person name="Ohkuma M."/>
        </authorList>
    </citation>
    <scope>NUCLEOTIDE SEQUENCE [LARGE SCALE GENOMIC DNA]</scope>
    <source>
        <strain evidence="1 2">JCM 19240</strain>
    </source>
</reference>
<proteinExistence type="predicted"/>
<dbReference type="Gene3D" id="3.30.420.300">
    <property type="entry name" value="2-keto-3-deoxy-galactonokinase, substrate binding domain"/>
    <property type="match status" value="1"/>
</dbReference>
<protein>
    <submittedName>
        <fullName evidence="1">2-dehydro-3-deoxygalactonokinase</fullName>
        <ecNumber evidence="1">2.7.1.58</ecNumber>
    </submittedName>
</protein>
<dbReference type="Gene3D" id="3.30.420.310">
    <property type="entry name" value="2-keto-3-deoxy-galactonokinase, C-terminal domain"/>
    <property type="match status" value="1"/>
</dbReference>